<evidence type="ECO:0000313" key="2">
    <source>
        <dbReference type="Proteomes" id="UP001241926"/>
    </source>
</evidence>
<dbReference type="PROSITE" id="PS51257">
    <property type="entry name" value="PROKAR_LIPOPROTEIN"/>
    <property type="match status" value="1"/>
</dbReference>
<dbReference type="RefSeq" id="WP_176711608.1">
    <property type="nucleotide sequence ID" value="NZ_JASJUS010000048.1"/>
</dbReference>
<name>A0ABT7J9A5_9ACTN</name>
<sequence length="45" mass="4731">MSARRRPRLLAAVLLLAVLTAALTGCEDGKGLRDEGPSSSVGEHR</sequence>
<comment type="caution">
    <text evidence="1">The sequence shown here is derived from an EMBL/GenBank/DDBJ whole genome shotgun (WGS) entry which is preliminary data.</text>
</comment>
<evidence type="ECO:0000313" key="1">
    <source>
        <dbReference type="EMBL" id="MDL2081439.1"/>
    </source>
</evidence>
<organism evidence="1 2">
    <name type="scientific">Streptomyces fuscus</name>
    <dbReference type="NCBI Taxonomy" id="3048495"/>
    <lineage>
        <taxon>Bacteria</taxon>
        <taxon>Bacillati</taxon>
        <taxon>Actinomycetota</taxon>
        <taxon>Actinomycetes</taxon>
        <taxon>Kitasatosporales</taxon>
        <taxon>Streptomycetaceae</taxon>
        <taxon>Streptomyces</taxon>
    </lineage>
</organism>
<dbReference type="Proteomes" id="UP001241926">
    <property type="component" value="Unassembled WGS sequence"/>
</dbReference>
<gene>
    <name evidence="1" type="ORF">QNN03_33910</name>
</gene>
<accession>A0ABT7J9A5</accession>
<reference evidence="1 2" key="1">
    <citation type="submission" date="2023-05" db="EMBL/GenBank/DDBJ databases">
        <title>Streptomyces fuscus sp. nov., a brown-black pigment producing actinomyces isolated from dry sand of Sea duck farm.</title>
        <authorList>
            <person name="Xie J."/>
            <person name="Shen N."/>
        </authorList>
    </citation>
    <scope>NUCLEOTIDE SEQUENCE [LARGE SCALE GENOMIC DNA]</scope>
    <source>
        <strain evidence="1 2">GXMU-J15</strain>
    </source>
</reference>
<protein>
    <submittedName>
        <fullName evidence="1">Uncharacterized protein</fullName>
    </submittedName>
</protein>
<dbReference type="EMBL" id="JASJUS010000048">
    <property type="protein sequence ID" value="MDL2081439.1"/>
    <property type="molecule type" value="Genomic_DNA"/>
</dbReference>
<keyword evidence="2" id="KW-1185">Reference proteome</keyword>
<proteinExistence type="predicted"/>